<organism evidence="2 3">
    <name type="scientific">Ananas comosus</name>
    <name type="common">Pineapple</name>
    <name type="synonym">Ananas ananas</name>
    <dbReference type="NCBI Taxonomy" id="4615"/>
    <lineage>
        <taxon>Eukaryota</taxon>
        <taxon>Viridiplantae</taxon>
        <taxon>Streptophyta</taxon>
        <taxon>Embryophyta</taxon>
        <taxon>Tracheophyta</taxon>
        <taxon>Spermatophyta</taxon>
        <taxon>Magnoliopsida</taxon>
        <taxon>Liliopsida</taxon>
        <taxon>Poales</taxon>
        <taxon>Bromeliaceae</taxon>
        <taxon>Bromelioideae</taxon>
        <taxon>Ananas</taxon>
    </lineage>
</organism>
<evidence type="ECO:0000313" key="2">
    <source>
        <dbReference type="Proteomes" id="UP000515123"/>
    </source>
</evidence>
<gene>
    <name evidence="3" type="primary">LOC109708562</name>
</gene>
<dbReference type="GeneID" id="109708562"/>
<dbReference type="OrthoDB" id="777898at2759"/>
<reference evidence="3" key="2">
    <citation type="submission" date="2025-08" db="UniProtKB">
        <authorList>
            <consortium name="RefSeq"/>
        </authorList>
    </citation>
    <scope>IDENTIFICATION</scope>
    <source>
        <tissue evidence="3">Leaf</tissue>
    </source>
</reference>
<accession>A0A6P5EXM1</accession>
<reference evidence="2" key="1">
    <citation type="journal article" date="2015" name="Nat. Genet.">
        <title>The pineapple genome and the evolution of CAM photosynthesis.</title>
        <authorList>
            <person name="Ming R."/>
            <person name="VanBuren R."/>
            <person name="Wai C.M."/>
            <person name="Tang H."/>
            <person name="Schatz M.C."/>
            <person name="Bowers J.E."/>
            <person name="Lyons E."/>
            <person name="Wang M.L."/>
            <person name="Chen J."/>
            <person name="Biggers E."/>
            <person name="Zhang J."/>
            <person name="Huang L."/>
            <person name="Zhang L."/>
            <person name="Miao W."/>
            <person name="Zhang J."/>
            <person name="Ye Z."/>
            <person name="Miao C."/>
            <person name="Lin Z."/>
            <person name="Wang H."/>
            <person name="Zhou H."/>
            <person name="Yim W.C."/>
            <person name="Priest H.D."/>
            <person name="Zheng C."/>
            <person name="Woodhouse M."/>
            <person name="Edger P.P."/>
            <person name="Guyot R."/>
            <person name="Guo H.B."/>
            <person name="Guo H."/>
            <person name="Zheng G."/>
            <person name="Singh R."/>
            <person name="Sharma A."/>
            <person name="Min X."/>
            <person name="Zheng Y."/>
            <person name="Lee H."/>
            <person name="Gurtowski J."/>
            <person name="Sedlazeck F.J."/>
            <person name="Harkess A."/>
            <person name="McKain M.R."/>
            <person name="Liao Z."/>
            <person name="Fang J."/>
            <person name="Liu J."/>
            <person name="Zhang X."/>
            <person name="Zhang Q."/>
            <person name="Hu W."/>
            <person name="Qin Y."/>
            <person name="Wang K."/>
            <person name="Chen L.Y."/>
            <person name="Shirley N."/>
            <person name="Lin Y.R."/>
            <person name="Liu L.Y."/>
            <person name="Hernandez A.G."/>
            <person name="Wright C.L."/>
            <person name="Bulone V."/>
            <person name="Tuskan G.A."/>
            <person name="Heath K."/>
            <person name="Zee F."/>
            <person name="Moore P.H."/>
            <person name="Sunkar R."/>
            <person name="Leebens-Mack J.H."/>
            <person name="Mockler T."/>
            <person name="Bennetzen J.L."/>
            <person name="Freeling M."/>
            <person name="Sankoff D."/>
            <person name="Paterson A.H."/>
            <person name="Zhu X."/>
            <person name="Yang X."/>
            <person name="Smith J.A."/>
            <person name="Cushman J.C."/>
            <person name="Paull R.E."/>
            <person name="Yu Q."/>
        </authorList>
    </citation>
    <scope>NUCLEOTIDE SEQUENCE [LARGE SCALE GENOMIC DNA]</scope>
    <source>
        <strain evidence="2">cv. F153</strain>
    </source>
</reference>
<dbReference type="AlphaFoldDB" id="A0A6P5EXM1"/>
<dbReference type="PANTHER" id="PTHR33052">
    <property type="entry name" value="DUF4228 DOMAIN PROTEIN-RELATED"/>
    <property type="match status" value="1"/>
</dbReference>
<name>A0A6P5EXM1_ANACO</name>
<dbReference type="InterPro" id="IPR025322">
    <property type="entry name" value="PADRE_dom"/>
</dbReference>
<keyword evidence="2" id="KW-1185">Reference proteome</keyword>
<proteinExistence type="predicted"/>
<dbReference type="RefSeq" id="XP_020085948.1">
    <property type="nucleotide sequence ID" value="XM_020230359.1"/>
</dbReference>
<feature type="region of interest" description="Disordered" evidence="1">
    <location>
        <begin position="122"/>
        <end position="159"/>
    </location>
</feature>
<evidence type="ECO:0000256" key="1">
    <source>
        <dbReference type="SAM" id="MobiDB-lite"/>
    </source>
</evidence>
<evidence type="ECO:0000313" key="3">
    <source>
        <dbReference type="RefSeq" id="XP_020085948.1"/>
    </source>
</evidence>
<protein>
    <submittedName>
        <fullName evidence="3">Uncharacterized protein LOC109708562</fullName>
    </submittedName>
</protein>
<feature type="compositionally biased region" description="Basic and acidic residues" evidence="1">
    <location>
        <begin position="130"/>
        <end position="159"/>
    </location>
</feature>
<dbReference type="Proteomes" id="UP000515123">
    <property type="component" value="Linkage group 4"/>
</dbReference>
<sequence length="188" mass="20412">MHTHAHTQRGNYSTTQELFMGNYVTSCSAPNGAAATAALVCADGVLRRVGAHSAVAELMIEAPGHVVARADEVVRTRRAGAMRAEEQLRPREVYLLLPVERAGSRLTDRQVEVLVEAIEGAKRKGKKGKSGGDGRRVFPEVAGKEEEATEENSEREGEFEGRIAGFAGLRVGASRHWRPVLDTIHESN</sequence>
<dbReference type="Pfam" id="PF14009">
    <property type="entry name" value="PADRE"/>
    <property type="match status" value="1"/>
</dbReference>